<dbReference type="EMBL" id="JBHFFA010000007">
    <property type="protein sequence ID" value="KAL2610860.1"/>
    <property type="molecule type" value="Genomic_DNA"/>
</dbReference>
<dbReference type="Proteomes" id="UP001605036">
    <property type="component" value="Unassembled WGS sequence"/>
</dbReference>
<sequence length="104" mass="11454">MRERKGPRLVGRAASSERRVCIEAGSTLPCEVILSSKPGRSCALGARRSEELTITVSCRRIAPKGPRRFQECHRIRAALPHQRDAVCGGIPTPEICSEFVEDEP</sequence>
<comment type="caution">
    <text evidence="1">The sequence shown here is derived from an EMBL/GenBank/DDBJ whole genome shotgun (WGS) entry which is preliminary data.</text>
</comment>
<keyword evidence="2" id="KW-1185">Reference proteome</keyword>
<accession>A0ABD1XPK9</accession>
<proteinExistence type="predicted"/>
<protein>
    <submittedName>
        <fullName evidence="1">Uncharacterized protein</fullName>
    </submittedName>
</protein>
<evidence type="ECO:0000313" key="1">
    <source>
        <dbReference type="EMBL" id="KAL2610860.1"/>
    </source>
</evidence>
<gene>
    <name evidence="1" type="ORF">R1flu_022552</name>
</gene>
<evidence type="ECO:0000313" key="2">
    <source>
        <dbReference type="Proteomes" id="UP001605036"/>
    </source>
</evidence>
<name>A0ABD1XPK9_9MARC</name>
<dbReference type="AlphaFoldDB" id="A0ABD1XPK9"/>
<reference evidence="1 2" key="1">
    <citation type="submission" date="2024-09" db="EMBL/GenBank/DDBJ databases">
        <title>Chromosome-scale assembly of Riccia fluitans.</title>
        <authorList>
            <person name="Paukszto L."/>
            <person name="Sawicki J."/>
            <person name="Karawczyk K."/>
            <person name="Piernik-Szablinska J."/>
            <person name="Szczecinska M."/>
            <person name="Mazdziarz M."/>
        </authorList>
    </citation>
    <scope>NUCLEOTIDE SEQUENCE [LARGE SCALE GENOMIC DNA]</scope>
    <source>
        <strain evidence="1">Rf_01</strain>
        <tissue evidence="1">Aerial parts of the thallus</tissue>
    </source>
</reference>
<organism evidence="1 2">
    <name type="scientific">Riccia fluitans</name>
    <dbReference type="NCBI Taxonomy" id="41844"/>
    <lineage>
        <taxon>Eukaryota</taxon>
        <taxon>Viridiplantae</taxon>
        <taxon>Streptophyta</taxon>
        <taxon>Embryophyta</taxon>
        <taxon>Marchantiophyta</taxon>
        <taxon>Marchantiopsida</taxon>
        <taxon>Marchantiidae</taxon>
        <taxon>Marchantiales</taxon>
        <taxon>Ricciaceae</taxon>
        <taxon>Riccia</taxon>
    </lineage>
</organism>